<evidence type="ECO:0000313" key="2">
    <source>
        <dbReference type="EMBL" id="SNS28666.1"/>
    </source>
</evidence>
<accession>A0A239D829</accession>
<dbReference type="PANTHER" id="PTHR35525:SF3">
    <property type="entry name" value="BLL6575 PROTEIN"/>
    <property type="match status" value="1"/>
</dbReference>
<keyword evidence="3" id="KW-1185">Reference proteome</keyword>
<feature type="domain" description="Zinc finger CGNR" evidence="1">
    <location>
        <begin position="127"/>
        <end position="168"/>
    </location>
</feature>
<dbReference type="Proteomes" id="UP000198415">
    <property type="component" value="Unassembled WGS sequence"/>
</dbReference>
<dbReference type="InterPro" id="IPR010852">
    <property type="entry name" value="ABATE"/>
</dbReference>
<dbReference type="AlphaFoldDB" id="A0A239D829"/>
<protein>
    <submittedName>
        <fullName evidence="2">CGNR zinc finger domain-containing protein</fullName>
    </submittedName>
</protein>
<sequence length="172" mass="18855">MTYIDYIGNVTRFAVELANAGDADELSPESRRLLTEHAVEQPKAGELTRLVALVREALRQIVDATPPDAIRTLIADYPPDLHLSDHDNTGTWHIHYAHDGLAPGQWIGQVVAASLAHVATSDPGLTLGRCAARGCRNFFVDQSRNRTRRFCGNTCASRTTVAAYRARRHGPA</sequence>
<dbReference type="Pfam" id="PF11706">
    <property type="entry name" value="zf-CGNR"/>
    <property type="match status" value="1"/>
</dbReference>
<reference evidence="2 3" key="1">
    <citation type="submission" date="2017-06" db="EMBL/GenBank/DDBJ databases">
        <authorList>
            <person name="Kim H.J."/>
            <person name="Triplett B.A."/>
        </authorList>
    </citation>
    <scope>NUCLEOTIDE SEQUENCE [LARGE SCALE GENOMIC DNA]</scope>
    <source>
        <strain evidence="2 3">DSM 43151</strain>
    </source>
</reference>
<dbReference type="InterPro" id="IPR021005">
    <property type="entry name" value="Znf_CGNR"/>
</dbReference>
<dbReference type="OrthoDB" id="3531194at2"/>
<evidence type="ECO:0000313" key="3">
    <source>
        <dbReference type="Proteomes" id="UP000198415"/>
    </source>
</evidence>
<dbReference type="PANTHER" id="PTHR35525">
    <property type="entry name" value="BLL6575 PROTEIN"/>
    <property type="match status" value="1"/>
</dbReference>
<dbReference type="SUPFAM" id="SSF160904">
    <property type="entry name" value="Jann2411-like"/>
    <property type="match status" value="1"/>
</dbReference>
<gene>
    <name evidence="2" type="ORF">SAMN06264365_11343</name>
</gene>
<dbReference type="EMBL" id="FZNR01000013">
    <property type="protein sequence ID" value="SNS28666.1"/>
    <property type="molecule type" value="Genomic_DNA"/>
</dbReference>
<evidence type="ECO:0000259" key="1">
    <source>
        <dbReference type="Pfam" id="PF11706"/>
    </source>
</evidence>
<dbReference type="InterPro" id="IPR023286">
    <property type="entry name" value="ABATE_dom_sf"/>
</dbReference>
<proteinExistence type="predicted"/>
<dbReference type="Gene3D" id="1.10.3300.10">
    <property type="entry name" value="Jann2411-like domain"/>
    <property type="match status" value="1"/>
</dbReference>
<name>A0A239D829_9ACTN</name>
<organism evidence="2 3">
    <name type="scientific">Actinoplanes regularis</name>
    <dbReference type="NCBI Taxonomy" id="52697"/>
    <lineage>
        <taxon>Bacteria</taxon>
        <taxon>Bacillati</taxon>
        <taxon>Actinomycetota</taxon>
        <taxon>Actinomycetes</taxon>
        <taxon>Micromonosporales</taxon>
        <taxon>Micromonosporaceae</taxon>
        <taxon>Actinoplanes</taxon>
    </lineage>
</organism>